<dbReference type="Proteomes" id="UP001295684">
    <property type="component" value="Unassembled WGS sequence"/>
</dbReference>
<name>A0AAD1XHX6_EUPCR</name>
<feature type="region of interest" description="Disordered" evidence="1">
    <location>
        <begin position="1"/>
        <end position="40"/>
    </location>
</feature>
<keyword evidence="2" id="KW-0812">Transmembrane</keyword>
<feature type="transmembrane region" description="Helical" evidence="2">
    <location>
        <begin position="215"/>
        <end position="235"/>
    </location>
</feature>
<sequence length="356" mass="40710">MSNKNGEVPHEEAGAKQPQNANSEEKEEFNKNFDSPYSIYMSQPSRNIGAYGSGESHYGNQNYGFQPHNNTYVQQVPQYQQNYSQNQYNYQNYQHSPQHVSQIAPQQNVNNVQSQGIINQQVKDNEGAQRPIQNTQQFYNPNQAQAIPHLQNFTSTIRPPPPIALNSPYLQVSQPQNSEKGTTKERVRIINALLKSNSSILSHQEQSNLYRWNTINHMSIFCMFGLIVVPFVIYSRKNLTMAQKVKHLQYACGVQVTIASISLYSIYKVKNLFDQYDERYFSQYSLEQLKSFNSQFSGEMGPPIQGGVGRAMAGMNRQPMGGNQHYYYQSQPMYQVAPHQTIQNPQNISESEPKSQ</sequence>
<organism evidence="3 4">
    <name type="scientific">Euplotes crassus</name>
    <dbReference type="NCBI Taxonomy" id="5936"/>
    <lineage>
        <taxon>Eukaryota</taxon>
        <taxon>Sar</taxon>
        <taxon>Alveolata</taxon>
        <taxon>Ciliophora</taxon>
        <taxon>Intramacronucleata</taxon>
        <taxon>Spirotrichea</taxon>
        <taxon>Hypotrichia</taxon>
        <taxon>Euplotida</taxon>
        <taxon>Euplotidae</taxon>
        <taxon>Moneuplotes</taxon>
    </lineage>
</organism>
<evidence type="ECO:0008006" key="5">
    <source>
        <dbReference type="Google" id="ProtNLM"/>
    </source>
</evidence>
<accession>A0AAD1XHX6</accession>
<evidence type="ECO:0000256" key="2">
    <source>
        <dbReference type="SAM" id="Phobius"/>
    </source>
</evidence>
<dbReference type="AlphaFoldDB" id="A0AAD1XHX6"/>
<evidence type="ECO:0000256" key="1">
    <source>
        <dbReference type="SAM" id="MobiDB-lite"/>
    </source>
</evidence>
<comment type="caution">
    <text evidence="3">The sequence shown here is derived from an EMBL/GenBank/DDBJ whole genome shotgun (WGS) entry which is preliminary data.</text>
</comment>
<reference evidence="3" key="1">
    <citation type="submission" date="2023-07" db="EMBL/GenBank/DDBJ databases">
        <authorList>
            <consortium name="AG Swart"/>
            <person name="Singh M."/>
            <person name="Singh A."/>
            <person name="Seah K."/>
            <person name="Emmerich C."/>
        </authorList>
    </citation>
    <scope>NUCLEOTIDE SEQUENCE</scope>
    <source>
        <strain evidence="3">DP1</strain>
    </source>
</reference>
<keyword evidence="4" id="KW-1185">Reference proteome</keyword>
<protein>
    <recommendedName>
        <fullName evidence="5">Transmembrane protein</fullName>
    </recommendedName>
</protein>
<proteinExistence type="predicted"/>
<keyword evidence="2" id="KW-0472">Membrane</keyword>
<dbReference type="EMBL" id="CAMPGE010014386">
    <property type="protein sequence ID" value="CAI2373061.1"/>
    <property type="molecule type" value="Genomic_DNA"/>
</dbReference>
<keyword evidence="2" id="KW-1133">Transmembrane helix</keyword>
<evidence type="ECO:0000313" key="3">
    <source>
        <dbReference type="EMBL" id="CAI2373061.1"/>
    </source>
</evidence>
<gene>
    <name evidence="3" type="ORF">ECRASSUSDP1_LOCUS14399</name>
</gene>
<evidence type="ECO:0000313" key="4">
    <source>
        <dbReference type="Proteomes" id="UP001295684"/>
    </source>
</evidence>